<gene>
    <name evidence="4" type="ORF">SCF082_LOCUS9805</name>
</gene>
<evidence type="ECO:0000313" key="4">
    <source>
        <dbReference type="EMBL" id="CAK9008296.1"/>
    </source>
</evidence>
<keyword evidence="5" id="KW-1185">Reference proteome</keyword>
<dbReference type="PANTHER" id="PTHR21549:SF1">
    <property type="entry name" value="COILED-COIL DOMAIN-CONTAINING PROTEIN 148"/>
    <property type="match status" value="1"/>
</dbReference>
<accession>A0ABP0J1Q4</accession>
<dbReference type="EMBL" id="CAXAMM010005715">
    <property type="protein sequence ID" value="CAK9008296.1"/>
    <property type="molecule type" value="Genomic_DNA"/>
</dbReference>
<evidence type="ECO:0000256" key="1">
    <source>
        <dbReference type="ARBA" id="ARBA00023054"/>
    </source>
</evidence>
<dbReference type="InterPro" id="IPR039902">
    <property type="entry name" value="CCDC148/CCDC112"/>
</dbReference>
<comment type="caution">
    <text evidence="4">The sequence shown here is derived from an EMBL/GenBank/DDBJ whole genome shotgun (WGS) entry which is preliminary data.</text>
</comment>
<keyword evidence="1 2" id="KW-0175">Coiled coil</keyword>
<feature type="coiled-coil region" evidence="2">
    <location>
        <begin position="431"/>
        <end position="514"/>
    </location>
</feature>
<evidence type="ECO:0000313" key="5">
    <source>
        <dbReference type="Proteomes" id="UP001642464"/>
    </source>
</evidence>
<proteinExistence type="predicted"/>
<name>A0ABP0J1Q4_9DINO</name>
<feature type="compositionally biased region" description="Low complexity" evidence="3">
    <location>
        <begin position="57"/>
        <end position="68"/>
    </location>
</feature>
<feature type="compositionally biased region" description="Low complexity" evidence="3">
    <location>
        <begin position="90"/>
        <end position="99"/>
    </location>
</feature>
<organism evidence="4 5">
    <name type="scientific">Durusdinium trenchii</name>
    <dbReference type="NCBI Taxonomy" id="1381693"/>
    <lineage>
        <taxon>Eukaryota</taxon>
        <taxon>Sar</taxon>
        <taxon>Alveolata</taxon>
        <taxon>Dinophyceae</taxon>
        <taxon>Suessiales</taxon>
        <taxon>Symbiodiniaceae</taxon>
        <taxon>Durusdinium</taxon>
    </lineage>
</organism>
<feature type="region of interest" description="Disordered" evidence="3">
    <location>
        <begin position="28"/>
        <end position="117"/>
    </location>
</feature>
<evidence type="ECO:0000256" key="3">
    <source>
        <dbReference type="SAM" id="MobiDB-lite"/>
    </source>
</evidence>
<sequence>MEQAVERAARCAAALERLDVVQRAQRDAARLSKHKQHWQQEQLRLNAQAAATEAQMRRAWQGAAAARGQPGGDEKSACGHPRRGKRRQRPAAGRRQAAGTSKGEEDKDGQGGFGAAQRAAASRAWRLRAAKEGVDGFEDEEQARLPESEEDQVEALQADLALQRERLFRQEMAQVKGMGEVVKALRLGSMAPEDVGALLGEVRQQLNVAQEQLHTELLEAMDDVSKARGEVALALKEQNSGQEQDQPGDALISEEQKDAMLASLQHLLEGYESCTGVLAAVDAAQDRLKRIVDTHNARLAENDRDRKAYKQIRAKRVATETWIGDDAHDCIVKLYREIVLRGRGLGLFHDRVDLELPGLLRARVEEHVEYVEEGRRLARVRKDLVASRNRELVRARNKGLDEVAAAIRLADEDRARRGQAAEHAEVRAEIHRRLEAQQEEMRKREQVLEAEREEQKLRAQEEQERREEIEALERERKHAIVAELNRKRAFDLAIQQLTEEQNTAELEAIKDERAPINRERTVFREQARLVRLEQDRWHAEQERLRAAIAEQKLAKLRTTVPYFGKLQEILPSRERLEQQTFSSSVVPDAAYKNFSKEGLFKKTGFSDAEVCGDVRFKVVQALRSQGLHQSAYAQTLLRSMNQQTMVSKNLHSSS</sequence>
<evidence type="ECO:0000256" key="2">
    <source>
        <dbReference type="SAM" id="Coils"/>
    </source>
</evidence>
<dbReference type="Proteomes" id="UP001642464">
    <property type="component" value="Unassembled WGS sequence"/>
</dbReference>
<protein>
    <submittedName>
        <fullName evidence="4">Reticulocyte-binding protein 2 homolog a</fullName>
    </submittedName>
</protein>
<dbReference type="PANTHER" id="PTHR21549">
    <property type="entry name" value="MUTATED IN BLADDER CANCER 1"/>
    <property type="match status" value="1"/>
</dbReference>
<reference evidence="4 5" key="1">
    <citation type="submission" date="2024-02" db="EMBL/GenBank/DDBJ databases">
        <authorList>
            <person name="Chen Y."/>
            <person name="Shah S."/>
            <person name="Dougan E. K."/>
            <person name="Thang M."/>
            <person name="Chan C."/>
        </authorList>
    </citation>
    <scope>NUCLEOTIDE SEQUENCE [LARGE SCALE GENOMIC DNA]</scope>
</reference>
<feature type="compositionally biased region" description="Basic residues" evidence="3">
    <location>
        <begin position="80"/>
        <end position="89"/>
    </location>
</feature>